<name>A0A3S3QYW7_9ACAR</name>
<dbReference type="InterPro" id="IPR017972">
    <property type="entry name" value="Cyt_P450_CS"/>
</dbReference>
<dbReference type="EMBL" id="NCKU01000300">
    <property type="protein sequence ID" value="RWS16091.1"/>
    <property type="molecule type" value="Genomic_DNA"/>
</dbReference>
<dbReference type="Proteomes" id="UP000285301">
    <property type="component" value="Unassembled WGS sequence"/>
</dbReference>
<evidence type="ECO:0000256" key="7">
    <source>
        <dbReference type="PIRSR" id="PIRSR602401-1"/>
    </source>
</evidence>
<protein>
    <submittedName>
        <fullName evidence="11">Cytochrome P450-like protein 20</fullName>
    </submittedName>
</protein>
<dbReference type="PANTHER" id="PTHR24300">
    <property type="entry name" value="CYTOCHROME P450 508A4-RELATED"/>
    <property type="match status" value="1"/>
</dbReference>
<evidence type="ECO:0000256" key="8">
    <source>
        <dbReference type="RuleBase" id="RU000461"/>
    </source>
</evidence>
<dbReference type="InterPro" id="IPR050182">
    <property type="entry name" value="Cytochrome_P450_fam2"/>
</dbReference>
<comment type="caution">
    <text evidence="11">The sequence shown here is derived from an EMBL/GenBank/DDBJ whole genome shotgun (WGS) entry which is preliminary data.</text>
</comment>
<comment type="similarity">
    <text evidence="2 8">Belongs to the cytochrome P450 family.</text>
</comment>
<dbReference type="EMBL" id="NCKU01000598">
    <property type="protein sequence ID" value="RWS14884.1"/>
    <property type="molecule type" value="Genomic_DNA"/>
</dbReference>
<evidence type="ECO:0000256" key="3">
    <source>
        <dbReference type="ARBA" id="ARBA00022723"/>
    </source>
</evidence>
<dbReference type="Pfam" id="PF00067">
    <property type="entry name" value="p450"/>
    <property type="match status" value="1"/>
</dbReference>
<dbReference type="GO" id="GO:0005737">
    <property type="term" value="C:cytoplasm"/>
    <property type="evidence" value="ECO:0007669"/>
    <property type="project" value="TreeGrafter"/>
</dbReference>
<evidence type="ECO:0000313" key="13">
    <source>
        <dbReference type="Proteomes" id="UP000285301"/>
    </source>
</evidence>
<dbReference type="FunFam" id="1.10.630.10:FF:000036">
    <property type="entry name" value="CYtochrome P450 family"/>
    <property type="match status" value="1"/>
</dbReference>
<keyword evidence="5 7" id="KW-0408">Iron</keyword>
<evidence type="ECO:0000256" key="6">
    <source>
        <dbReference type="ARBA" id="ARBA00023033"/>
    </source>
</evidence>
<keyword evidence="7 8" id="KW-0349">Heme</keyword>
<keyword evidence="9" id="KW-0472">Membrane</keyword>
<evidence type="ECO:0000256" key="4">
    <source>
        <dbReference type="ARBA" id="ARBA00023002"/>
    </source>
</evidence>
<evidence type="ECO:0000256" key="5">
    <source>
        <dbReference type="ARBA" id="ARBA00023004"/>
    </source>
</evidence>
<dbReference type="AlphaFoldDB" id="A0A3S3QYW7"/>
<keyword evidence="4 8" id="KW-0560">Oxidoreductase</keyword>
<keyword evidence="3 7" id="KW-0479">Metal-binding</keyword>
<dbReference type="Gene3D" id="1.10.630.10">
    <property type="entry name" value="Cytochrome P450"/>
    <property type="match status" value="1"/>
</dbReference>
<evidence type="ECO:0000256" key="9">
    <source>
        <dbReference type="SAM" id="Phobius"/>
    </source>
</evidence>
<gene>
    <name evidence="11" type="ORF">B4U79_01488</name>
    <name evidence="12" type="ORF">B4U79_03468</name>
    <name evidence="10" type="ORF">B4U79_09258</name>
</gene>
<reference evidence="11" key="2">
    <citation type="submission" date="2018-11" db="EMBL/GenBank/DDBJ databases">
        <title>Trombidioid mite genomics.</title>
        <authorList>
            <person name="Dong X."/>
        </authorList>
    </citation>
    <scope>NUCLEOTIDE SEQUENCE</scope>
    <source>
        <strain evidence="11">UoL-WK</strain>
    </source>
</reference>
<sequence length="502" mass="57707">MDSLVLTLVLPSIRLLLLFFIVFLIARLWFKVETQLPLPPGPFSIPFLGFLPFVGQDFHITLAHLSKRYGSVYQLFLGRNRIVVISDSNIIREAFRQPIFSGRPDTELTKILQGLGIVFSDGDLWKEQRSFLHGVLRQFGTNKLMNGRNGFESKIKEQVTEFLNNLQSFEEKPCRIRPLLASAVSNVVGSVLISSTLKNEEKKSFERLLSLMEEGFKLVTIAMPANFLPLFRYMPCVNRAYQKIKANRAETCGYFKKIVTDHRKTLDPFNIRDICDAYIVQQEKVQKDGKKSYFSDEQLIQIMNDVFSAGMETVTSTLDWAILFLMLYPKVQRNIQEEIDMVIGEQREPSLSDLPKMPYTEATIYEVLRRSTVIALGNAHLTLNDTILAGYRIPKNSQILPNLYAIHMDPKLWKDPELFDPNRFLRDGKIFKPNYFIPFSVGRRMCLGDTLTRMEVFLFLTGLLKKYNLQVPPNEEMPSTKGTTAVSTVPKPYNVYITLRRV</sequence>
<dbReference type="PRINTS" id="PR00463">
    <property type="entry name" value="EP450I"/>
</dbReference>
<organism evidence="11 13">
    <name type="scientific">Dinothrombium tinctorium</name>
    <dbReference type="NCBI Taxonomy" id="1965070"/>
    <lineage>
        <taxon>Eukaryota</taxon>
        <taxon>Metazoa</taxon>
        <taxon>Ecdysozoa</taxon>
        <taxon>Arthropoda</taxon>
        <taxon>Chelicerata</taxon>
        <taxon>Arachnida</taxon>
        <taxon>Acari</taxon>
        <taxon>Acariformes</taxon>
        <taxon>Trombidiformes</taxon>
        <taxon>Prostigmata</taxon>
        <taxon>Anystina</taxon>
        <taxon>Parasitengona</taxon>
        <taxon>Trombidioidea</taxon>
        <taxon>Trombidiidae</taxon>
        <taxon>Dinothrombium</taxon>
    </lineage>
</organism>
<keyword evidence="6 8" id="KW-0503">Monooxygenase</keyword>
<dbReference type="STRING" id="1965070.A0A3S3QYW7"/>
<keyword evidence="9" id="KW-0812">Transmembrane</keyword>
<dbReference type="PANTHER" id="PTHR24300:SF403">
    <property type="entry name" value="CYTOCHROME P450 306A1"/>
    <property type="match status" value="1"/>
</dbReference>
<dbReference type="SUPFAM" id="SSF48264">
    <property type="entry name" value="Cytochrome P450"/>
    <property type="match status" value="1"/>
</dbReference>
<dbReference type="GO" id="GO:0016712">
    <property type="term" value="F:oxidoreductase activity, acting on paired donors, with incorporation or reduction of molecular oxygen, reduced flavin or flavoprotein as one donor, and incorporation of one atom of oxygen"/>
    <property type="evidence" value="ECO:0007669"/>
    <property type="project" value="TreeGrafter"/>
</dbReference>
<reference evidence="11 13" key="1">
    <citation type="journal article" date="2018" name="Gigascience">
        <title>Genomes of trombidid mites reveal novel predicted allergens and laterally-transferred genes associated with secondary metabolism.</title>
        <authorList>
            <person name="Dong X."/>
            <person name="Chaisiri K."/>
            <person name="Xia D."/>
            <person name="Armstrong S.D."/>
            <person name="Fang Y."/>
            <person name="Donnelly M.J."/>
            <person name="Kadowaki T."/>
            <person name="McGarry J.W."/>
            <person name="Darby A.C."/>
            <person name="Makepeace B.L."/>
        </authorList>
    </citation>
    <scope>NUCLEOTIDE SEQUENCE [LARGE SCALE GENOMIC DNA]</scope>
    <source>
        <strain evidence="11">UoL-WK</strain>
    </source>
</reference>
<dbReference type="InterPro" id="IPR002401">
    <property type="entry name" value="Cyt_P450_E_grp-I"/>
</dbReference>
<keyword evidence="13" id="KW-1185">Reference proteome</keyword>
<evidence type="ECO:0000256" key="2">
    <source>
        <dbReference type="ARBA" id="ARBA00010617"/>
    </source>
</evidence>
<evidence type="ECO:0000256" key="1">
    <source>
        <dbReference type="ARBA" id="ARBA00001971"/>
    </source>
</evidence>
<dbReference type="GO" id="GO:0020037">
    <property type="term" value="F:heme binding"/>
    <property type="evidence" value="ECO:0007669"/>
    <property type="project" value="InterPro"/>
</dbReference>
<keyword evidence="9" id="KW-1133">Transmembrane helix</keyword>
<dbReference type="InterPro" id="IPR001128">
    <property type="entry name" value="Cyt_P450"/>
</dbReference>
<dbReference type="GO" id="GO:0008395">
    <property type="term" value="F:steroid hydroxylase activity"/>
    <property type="evidence" value="ECO:0007669"/>
    <property type="project" value="TreeGrafter"/>
</dbReference>
<dbReference type="EMBL" id="NCKU01000305">
    <property type="protein sequence ID" value="RWS16065.1"/>
    <property type="molecule type" value="Genomic_DNA"/>
</dbReference>
<dbReference type="OrthoDB" id="1055148at2759"/>
<feature type="transmembrane region" description="Helical" evidence="9">
    <location>
        <begin position="12"/>
        <end position="30"/>
    </location>
</feature>
<dbReference type="GO" id="GO:0006082">
    <property type="term" value="P:organic acid metabolic process"/>
    <property type="evidence" value="ECO:0007669"/>
    <property type="project" value="TreeGrafter"/>
</dbReference>
<dbReference type="GO" id="GO:0005506">
    <property type="term" value="F:iron ion binding"/>
    <property type="evidence" value="ECO:0007669"/>
    <property type="project" value="InterPro"/>
</dbReference>
<evidence type="ECO:0000313" key="11">
    <source>
        <dbReference type="EMBL" id="RWS16065.1"/>
    </source>
</evidence>
<dbReference type="PROSITE" id="PS00086">
    <property type="entry name" value="CYTOCHROME_P450"/>
    <property type="match status" value="1"/>
</dbReference>
<proteinExistence type="inferred from homology"/>
<feature type="binding site" description="axial binding residue" evidence="7">
    <location>
        <position position="446"/>
    </location>
    <ligand>
        <name>heme</name>
        <dbReference type="ChEBI" id="CHEBI:30413"/>
    </ligand>
    <ligandPart>
        <name>Fe</name>
        <dbReference type="ChEBI" id="CHEBI:18248"/>
    </ligandPart>
</feature>
<dbReference type="PRINTS" id="PR00385">
    <property type="entry name" value="P450"/>
</dbReference>
<accession>A0A3S3QYW7</accession>
<evidence type="ECO:0000313" key="10">
    <source>
        <dbReference type="EMBL" id="RWS14884.1"/>
    </source>
</evidence>
<evidence type="ECO:0000313" key="12">
    <source>
        <dbReference type="EMBL" id="RWS16091.1"/>
    </source>
</evidence>
<dbReference type="GO" id="GO:0006805">
    <property type="term" value="P:xenobiotic metabolic process"/>
    <property type="evidence" value="ECO:0007669"/>
    <property type="project" value="TreeGrafter"/>
</dbReference>
<comment type="cofactor">
    <cofactor evidence="1 7">
        <name>heme</name>
        <dbReference type="ChEBI" id="CHEBI:30413"/>
    </cofactor>
</comment>
<dbReference type="InterPro" id="IPR036396">
    <property type="entry name" value="Cyt_P450_sf"/>
</dbReference>